<organism evidence="13 14">
    <name type="scientific">Mesorhizobium onobrychidis</name>
    <dbReference type="NCBI Taxonomy" id="2775404"/>
    <lineage>
        <taxon>Bacteria</taxon>
        <taxon>Pseudomonadati</taxon>
        <taxon>Pseudomonadota</taxon>
        <taxon>Alphaproteobacteria</taxon>
        <taxon>Hyphomicrobiales</taxon>
        <taxon>Phyllobacteriaceae</taxon>
        <taxon>Mesorhizobium</taxon>
    </lineage>
</organism>
<evidence type="ECO:0000256" key="6">
    <source>
        <dbReference type="ARBA" id="ARBA00022842"/>
    </source>
</evidence>
<dbReference type="InterPro" id="IPR012110">
    <property type="entry name" value="PDC/IPDC-like"/>
</dbReference>
<evidence type="ECO:0000256" key="9">
    <source>
        <dbReference type="RuleBase" id="RU362132"/>
    </source>
</evidence>
<evidence type="ECO:0008006" key="15">
    <source>
        <dbReference type="Google" id="ProtNLM"/>
    </source>
</evidence>
<evidence type="ECO:0000256" key="3">
    <source>
        <dbReference type="ARBA" id="ARBA00007812"/>
    </source>
</evidence>
<protein>
    <recommendedName>
        <fullName evidence="15">Alpha-keto acid decarboxylase family protein</fullName>
    </recommendedName>
</protein>
<evidence type="ECO:0000256" key="2">
    <source>
        <dbReference type="ARBA" id="ARBA00001964"/>
    </source>
</evidence>
<gene>
    <name evidence="13" type="ORF">IHQ72_36215</name>
</gene>
<accession>A0ABY5R963</accession>
<feature type="domain" description="Thiamine pyrophosphate enzyme N-terminal TPP-binding" evidence="12">
    <location>
        <begin position="3"/>
        <end position="106"/>
    </location>
</feature>
<feature type="domain" description="Thiamine pyrophosphate enzyme central" evidence="10">
    <location>
        <begin position="198"/>
        <end position="291"/>
    </location>
</feature>
<comment type="similarity">
    <text evidence="3 9">Belongs to the TPP enzyme family.</text>
</comment>
<dbReference type="EMBL" id="CP062230">
    <property type="protein sequence ID" value="UVC19346.1"/>
    <property type="molecule type" value="Genomic_DNA"/>
</dbReference>
<reference evidence="13" key="1">
    <citation type="submission" date="2020-09" db="EMBL/GenBank/DDBJ databases">
        <title>Rhizobia associated with sainfoin plants.</title>
        <authorList>
            <person name="Asharfi S."/>
            <person name="Kuzmanovic N."/>
            <person name="Bunk B."/>
            <person name="Sproeer C."/>
            <person name="Becker M."/>
            <person name="Thuenen T."/>
        </authorList>
    </citation>
    <scope>NUCLEOTIDE SEQUENCE</scope>
    <source>
        <strain evidence="13">OM4</strain>
        <plasmid evidence="13">pOM4</plasmid>
    </source>
</reference>
<proteinExistence type="inferred from homology"/>
<dbReference type="SUPFAM" id="SSF52467">
    <property type="entry name" value="DHS-like NAD/FAD-binding domain"/>
    <property type="match status" value="1"/>
</dbReference>
<dbReference type="SUPFAM" id="SSF52518">
    <property type="entry name" value="Thiamin diphosphate-binding fold (THDP-binding)"/>
    <property type="match status" value="2"/>
</dbReference>
<sequence length="582" mass="62044">MPTAADYIIERMAQHNVEALFGVPAVYCAPMFAAAARARGFRTIVTASDLEAGYAADAYARVRGLSVVSVAYGVGTLSLINAVAGAYIERSPMVVINGGPTDANIQIQTEKGILFSHSMGRPHSDLEAFRPFTAFCERPARQTDVPSLVDRALVVALTRKHPVYLEIPQDWLGGSCPRPSGTLDLSIPHGAEQAIAATIVGQIKAARKPLLMVGIEVQRFGLASSVMSIIRKLDLNWATTLLARSTLPEPARPSDDPRFLGVFNGNHAPKPLRDAITQSDLLLSLGAVFGSGHARLMLVAHPRTIRVWDGLVHIPMQTPQPASIDHLVAELDRQALTLPLAAQALNSREVEVDTGDSEVFSAIDERAWDGDRGSDIGPLENTEDRDVPRAPIANALTYDELFAEIGAKTFLDRSFTVIPDTFLGIYSAAKLKMPSQNCFISSAIWASIGHSVGAGVGAAIPGEKRPLVVCGDGGFQMIPQALSTMARYGLNAVIVIVDNGLYGYEQYLLAPGYYSGSSQPLPYTVLSRWQYESLARSMGVGMVASADTVASLKKALAAAKANVNGPAIVHAIVGSRSLPAGL</sequence>
<evidence type="ECO:0000259" key="10">
    <source>
        <dbReference type="Pfam" id="PF00205"/>
    </source>
</evidence>
<dbReference type="InterPro" id="IPR029035">
    <property type="entry name" value="DHS-like_NAD/FAD-binding_dom"/>
</dbReference>
<dbReference type="PANTHER" id="PTHR43452:SF30">
    <property type="entry name" value="PYRUVATE DECARBOXYLASE ISOZYME 1-RELATED"/>
    <property type="match status" value="1"/>
</dbReference>
<dbReference type="InterPro" id="IPR011766">
    <property type="entry name" value="TPP_enzyme_TPP-bd"/>
</dbReference>
<keyword evidence="13" id="KW-0614">Plasmid</keyword>
<keyword evidence="7 9" id="KW-0786">Thiamine pyrophosphate</keyword>
<evidence type="ECO:0000256" key="5">
    <source>
        <dbReference type="ARBA" id="ARBA00022793"/>
    </source>
</evidence>
<comment type="cofactor">
    <cofactor evidence="2">
        <name>thiamine diphosphate</name>
        <dbReference type="ChEBI" id="CHEBI:58937"/>
    </cofactor>
</comment>
<evidence type="ECO:0000259" key="11">
    <source>
        <dbReference type="Pfam" id="PF02775"/>
    </source>
</evidence>
<keyword evidence="6" id="KW-0460">Magnesium</keyword>
<evidence type="ECO:0000313" key="13">
    <source>
        <dbReference type="EMBL" id="UVC19346.1"/>
    </source>
</evidence>
<dbReference type="Proteomes" id="UP001058098">
    <property type="component" value="Plasmid pOM4"/>
</dbReference>
<dbReference type="Pfam" id="PF02775">
    <property type="entry name" value="TPP_enzyme_C"/>
    <property type="match status" value="1"/>
</dbReference>
<evidence type="ECO:0000256" key="8">
    <source>
        <dbReference type="ARBA" id="ARBA00023239"/>
    </source>
</evidence>
<geneLocation type="plasmid" evidence="13 14">
    <name>pOM4</name>
</geneLocation>
<dbReference type="InterPro" id="IPR012001">
    <property type="entry name" value="Thiamin_PyroP_enz_TPP-bd_dom"/>
</dbReference>
<dbReference type="Pfam" id="PF00205">
    <property type="entry name" value="TPP_enzyme_M"/>
    <property type="match status" value="1"/>
</dbReference>
<evidence type="ECO:0000256" key="4">
    <source>
        <dbReference type="ARBA" id="ARBA00022723"/>
    </source>
</evidence>
<evidence type="ECO:0000256" key="7">
    <source>
        <dbReference type="ARBA" id="ARBA00023052"/>
    </source>
</evidence>
<keyword evidence="5" id="KW-0210">Decarboxylase</keyword>
<feature type="domain" description="Thiamine pyrophosphate enzyme TPP-binding" evidence="11">
    <location>
        <begin position="429"/>
        <end position="570"/>
    </location>
</feature>
<keyword evidence="8" id="KW-0456">Lyase</keyword>
<dbReference type="InterPro" id="IPR029061">
    <property type="entry name" value="THDP-binding"/>
</dbReference>
<dbReference type="PANTHER" id="PTHR43452">
    <property type="entry name" value="PYRUVATE DECARBOXYLASE"/>
    <property type="match status" value="1"/>
</dbReference>
<dbReference type="Gene3D" id="3.40.50.1220">
    <property type="entry name" value="TPP-binding domain"/>
    <property type="match status" value="1"/>
</dbReference>
<keyword evidence="4" id="KW-0479">Metal-binding</keyword>
<evidence type="ECO:0000256" key="1">
    <source>
        <dbReference type="ARBA" id="ARBA00001920"/>
    </source>
</evidence>
<dbReference type="InterPro" id="IPR012000">
    <property type="entry name" value="Thiamin_PyroP_enz_cen_dom"/>
</dbReference>
<dbReference type="Pfam" id="PF02776">
    <property type="entry name" value="TPP_enzyme_N"/>
    <property type="match status" value="1"/>
</dbReference>
<keyword evidence="14" id="KW-1185">Reference proteome</keyword>
<name>A0ABY5R963_9HYPH</name>
<dbReference type="Gene3D" id="3.40.50.970">
    <property type="match status" value="2"/>
</dbReference>
<evidence type="ECO:0000313" key="14">
    <source>
        <dbReference type="Proteomes" id="UP001058098"/>
    </source>
</evidence>
<dbReference type="RefSeq" id="WP_258124204.1">
    <property type="nucleotide sequence ID" value="NZ_CP062230.1"/>
</dbReference>
<comment type="cofactor">
    <cofactor evidence="1">
        <name>a metal cation</name>
        <dbReference type="ChEBI" id="CHEBI:25213"/>
    </cofactor>
</comment>
<evidence type="ECO:0000259" key="12">
    <source>
        <dbReference type="Pfam" id="PF02776"/>
    </source>
</evidence>